<proteinExistence type="predicted"/>
<accession>A0A136Q8G9</accession>
<dbReference type="KEGG" id="cmiu:B1H56_13100"/>
<dbReference type="AlphaFoldDB" id="A0A136Q8G9"/>
<evidence type="ECO:0000313" key="2">
    <source>
        <dbReference type="Proteomes" id="UP000070366"/>
    </source>
</evidence>
<dbReference type="RefSeq" id="WP_066523690.1">
    <property type="nucleotide sequence ID" value="NZ_CABMOF010000028.1"/>
</dbReference>
<dbReference type="EMBL" id="LSZW01000013">
    <property type="protein sequence ID" value="KXK66975.1"/>
    <property type="molecule type" value="Genomic_DNA"/>
</dbReference>
<name>A0A136Q8G9_9FIRM</name>
<protein>
    <submittedName>
        <fullName evidence="1">Uncharacterized protein</fullName>
    </submittedName>
</protein>
<keyword evidence="2" id="KW-1185">Reference proteome</keyword>
<organism evidence="1 2">
    <name type="scientific">Christensenella minuta</name>
    <dbReference type="NCBI Taxonomy" id="626937"/>
    <lineage>
        <taxon>Bacteria</taxon>
        <taxon>Bacillati</taxon>
        <taxon>Bacillota</taxon>
        <taxon>Clostridia</taxon>
        <taxon>Christensenellales</taxon>
        <taxon>Christensenellaceae</taxon>
        <taxon>Christensenella</taxon>
    </lineage>
</organism>
<reference evidence="1 2" key="1">
    <citation type="submission" date="2016-02" db="EMBL/GenBank/DDBJ databases">
        <authorList>
            <person name="Wen L."/>
            <person name="He K."/>
            <person name="Yang H."/>
        </authorList>
    </citation>
    <scope>NUCLEOTIDE SEQUENCE [LARGE SCALE GENOMIC DNA]</scope>
    <source>
        <strain evidence="1 2">DSM 22607</strain>
    </source>
</reference>
<dbReference type="Proteomes" id="UP000070366">
    <property type="component" value="Unassembled WGS sequence"/>
</dbReference>
<dbReference type="STRING" id="626937.HMPREF3293_00151"/>
<evidence type="ECO:0000313" key="1">
    <source>
        <dbReference type="EMBL" id="KXK66975.1"/>
    </source>
</evidence>
<gene>
    <name evidence="1" type="ORF">HMPREF3293_00151</name>
</gene>
<sequence>MNDGKYKKCPVCGKRFWVAGKWAYKLDTKYFCCYTHYVEGGGDGGLDRVNGIKRKRRSRWHRE</sequence>
<comment type="caution">
    <text evidence="1">The sequence shown here is derived from an EMBL/GenBank/DDBJ whole genome shotgun (WGS) entry which is preliminary data.</text>
</comment>